<proteinExistence type="predicted"/>
<dbReference type="Proteomes" id="UP001060215">
    <property type="component" value="Chromosome 1"/>
</dbReference>
<gene>
    <name evidence="1" type="ORF">LOK49_LG01G00872</name>
</gene>
<protein>
    <submittedName>
        <fullName evidence="1">Caffeine synthase 2</fullName>
    </submittedName>
</protein>
<name>A0ACC0IYG4_9ERIC</name>
<accession>A0ACC0IYG4</accession>
<evidence type="ECO:0000313" key="2">
    <source>
        <dbReference type="Proteomes" id="UP001060215"/>
    </source>
</evidence>
<dbReference type="EMBL" id="CM045758">
    <property type="protein sequence ID" value="KAI8030472.1"/>
    <property type="molecule type" value="Genomic_DNA"/>
</dbReference>
<evidence type="ECO:0000313" key="1">
    <source>
        <dbReference type="EMBL" id="KAI8030472.1"/>
    </source>
</evidence>
<comment type="caution">
    <text evidence="1">The sequence shown here is derived from an EMBL/GenBank/DDBJ whole genome shotgun (WGS) entry which is preliminary data.</text>
</comment>
<reference evidence="1 2" key="1">
    <citation type="journal article" date="2022" name="Plant J.">
        <title>Chromosome-level genome of Camellia lanceoleosa provides a valuable resource for understanding genome evolution and self-incompatibility.</title>
        <authorList>
            <person name="Gong W."/>
            <person name="Xiao S."/>
            <person name="Wang L."/>
            <person name="Liao Z."/>
            <person name="Chang Y."/>
            <person name="Mo W."/>
            <person name="Hu G."/>
            <person name="Li W."/>
            <person name="Zhao G."/>
            <person name="Zhu H."/>
            <person name="Hu X."/>
            <person name="Ji K."/>
            <person name="Xiang X."/>
            <person name="Song Q."/>
            <person name="Yuan D."/>
            <person name="Jin S."/>
            <person name="Zhang L."/>
        </authorList>
    </citation>
    <scope>NUCLEOTIDE SEQUENCE [LARGE SCALE GENOMIC DNA]</scope>
    <source>
        <strain evidence="1">SQ_2022a</strain>
    </source>
</reference>
<keyword evidence="2" id="KW-1185">Reference proteome</keyword>
<sequence length="121" mass="13362">MNRGEGATSYAQNSSFTQKVASITMPVLENAVETLFSKDFHLLQVVKAADLGCAAGPNTSTVIFKIKRSVEKKCRELNSQTPEVQVYLNDLPRNDFNTLFKGLSELAFSSFLLQHTLAFSV</sequence>
<organism evidence="1 2">
    <name type="scientific">Camellia lanceoleosa</name>
    <dbReference type="NCBI Taxonomy" id="1840588"/>
    <lineage>
        <taxon>Eukaryota</taxon>
        <taxon>Viridiplantae</taxon>
        <taxon>Streptophyta</taxon>
        <taxon>Embryophyta</taxon>
        <taxon>Tracheophyta</taxon>
        <taxon>Spermatophyta</taxon>
        <taxon>Magnoliopsida</taxon>
        <taxon>eudicotyledons</taxon>
        <taxon>Gunneridae</taxon>
        <taxon>Pentapetalae</taxon>
        <taxon>asterids</taxon>
        <taxon>Ericales</taxon>
        <taxon>Theaceae</taxon>
        <taxon>Camellia</taxon>
    </lineage>
</organism>